<dbReference type="RefSeq" id="WP_345693944.1">
    <property type="nucleotide sequence ID" value="NZ_BAABIT010000001.1"/>
</dbReference>
<sequence length="64" mass="7155">MDSSLRTRFDAGMRTLLIPDPYGHGSAPIGRDEDRREATVSGVVIRYYVSRSVLTVTVVRVVFL</sequence>
<accession>A0ABV9XCG3</accession>
<evidence type="ECO:0000313" key="2">
    <source>
        <dbReference type="Proteomes" id="UP001595829"/>
    </source>
</evidence>
<proteinExistence type="predicted"/>
<comment type="caution">
    <text evidence="1">The sequence shown here is derived from an EMBL/GenBank/DDBJ whole genome shotgun (WGS) entry which is preliminary data.</text>
</comment>
<name>A0ABV9XCG3_9ACTN</name>
<dbReference type="EMBL" id="JBHSJD010000007">
    <property type="protein sequence ID" value="MFC5022982.1"/>
    <property type="molecule type" value="Genomic_DNA"/>
</dbReference>
<gene>
    <name evidence="1" type="ORF">ACFPM3_12655</name>
</gene>
<reference evidence="2" key="1">
    <citation type="journal article" date="2019" name="Int. J. Syst. Evol. Microbiol.">
        <title>The Global Catalogue of Microorganisms (GCM) 10K type strain sequencing project: providing services to taxonomists for standard genome sequencing and annotation.</title>
        <authorList>
            <consortium name="The Broad Institute Genomics Platform"/>
            <consortium name="The Broad Institute Genome Sequencing Center for Infectious Disease"/>
            <person name="Wu L."/>
            <person name="Ma J."/>
        </authorList>
    </citation>
    <scope>NUCLEOTIDE SEQUENCE [LARGE SCALE GENOMIC DNA]</scope>
    <source>
        <strain evidence="2">CGMCC 4.1648</strain>
    </source>
</reference>
<evidence type="ECO:0000313" key="1">
    <source>
        <dbReference type="EMBL" id="MFC5022982.1"/>
    </source>
</evidence>
<dbReference type="Proteomes" id="UP001595829">
    <property type="component" value="Unassembled WGS sequence"/>
</dbReference>
<protein>
    <submittedName>
        <fullName evidence="1">Uncharacterized protein</fullName>
    </submittedName>
</protein>
<organism evidence="1 2">
    <name type="scientific">Streptomyces coeruleoprunus</name>
    <dbReference type="NCBI Taxonomy" id="285563"/>
    <lineage>
        <taxon>Bacteria</taxon>
        <taxon>Bacillati</taxon>
        <taxon>Actinomycetota</taxon>
        <taxon>Actinomycetes</taxon>
        <taxon>Kitasatosporales</taxon>
        <taxon>Streptomycetaceae</taxon>
        <taxon>Streptomyces</taxon>
    </lineage>
</organism>
<keyword evidence="2" id="KW-1185">Reference proteome</keyword>